<comment type="caution">
    <text evidence="3">The sequence shown here is derived from an EMBL/GenBank/DDBJ whole genome shotgun (WGS) entry which is preliminary data.</text>
</comment>
<keyword evidence="1" id="KW-0812">Transmembrane</keyword>
<evidence type="ECO:0000256" key="1">
    <source>
        <dbReference type="SAM" id="Phobius"/>
    </source>
</evidence>
<name>A0AA94WQ52_9BACI</name>
<feature type="transmembrane region" description="Helical" evidence="1">
    <location>
        <begin position="54"/>
        <end position="78"/>
    </location>
</feature>
<accession>A0AA94WQ52</accession>
<dbReference type="Proteomes" id="UP000323393">
    <property type="component" value="Unassembled WGS sequence"/>
</dbReference>
<evidence type="ECO:0000313" key="3">
    <source>
        <dbReference type="EMBL" id="TYS58431.1"/>
    </source>
</evidence>
<gene>
    <name evidence="3" type="ORF">FZC74_11510</name>
</gene>
<keyword evidence="1" id="KW-1133">Transmembrane helix</keyword>
<organism evidence="3 4">
    <name type="scientific">Sutcliffiella horikoshii</name>
    <dbReference type="NCBI Taxonomy" id="79883"/>
    <lineage>
        <taxon>Bacteria</taxon>
        <taxon>Bacillati</taxon>
        <taxon>Bacillota</taxon>
        <taxon>Bacilli</taxon>
        <taxon>Bacillales</taxon>
        <taxon>Bacillaceae</taxon>
        <taxon>Sutcliffiella</taxon>
    </lineage>
</organism>
<evidence type="ECO:0000259" key="2">
    <source>
        <dbReference type="Pfam" id="PF14317"/>
    </source>
</evidence>
<protein>
    <submittedName>
        <fullName evidence="3">YcxB family protein</fullName>
    </submittedName>
</protein>
<dbReference type="Pfam" id="PF14317">
    <property type="entry name" value="YcxB"/>
    <property type="match status" value="1"/>
</dbReference>
<evidence type="ECO:0000313" key="4">
    <source>
        <dbReference type="Proteomes" id="UP000323393"/>
    </source>
</evidence>
<dbReference type="RefSeq" id="WP_148965953.1">
    <property type="nucleotide sequence ID" value="NZ_VTEU01000004.1"/>
</dbReference>
<feature type="transmembrane region" description="Helical" evidence="1">
    <location>
        <begin position="30"/>
        <end position="48"/>
    </location>
</feature>
<dbReference type="EMBL" id="VTEU01000004">
    <property type="protein sequence ID" value="TYS58431.1"/>
    <property type="molecule type" value="Genomic_DNA"/>
</dbReference>
<dbReference type="InterPro" id="IPR025588">
    <property type="entry name" value="YcxB-like_C"/>
</dbReference>
<dbReference type="AlphaFoldDB" id="A0AA94WQ52"/>
<reference evidence="3 4" key="1">
    <citation type="submission" date="2019-08" db="EMBL/GenBank/DDBJ databases">
        <title>Bacillus genomes from the desert of Cuatro Cienegas, Coahuila.</title>
        <authorList>
            <person name="Olmedo-Alvarez G."/>
        </authorList>
    </citation>
    <scope>NUCLEOTIDE SEQUENCE [LARGE SCALE GENOMIC DNA]</scope>
    <source>
        <strain evidence="3 4">CH88_3T</strain>
    </source>
</reference>
<proteinExistence type="predicted"/>
<sequence length="174" mass="20540">MEEKKEVVSVSGVISKEIFKKLFGYHIQSLNRVILTILLVGFFLYTWLMLDLGWIFALIVALILWGIIKLMLTVVINFRSAKEYKSDKLMQNEVFLTISEDGIEQKRRKAEAFWEWDDILSIHEQKEMFLFYVSKNKAVLLPKSFMVNHEMIKLRKIIHNNALTQKVKLLEETE</sequence>
<feature type="domain" description="YcxB-like C-terminal" evidence="2">
    <location>
        <begin position="98"/>
        <end position="152"/>
    </location>
</feature>
<keyword evidence="1" id="KW-0472">Membrane</keyword>